<protein>
    <submittedName>
        <fullName evidence="1">Uncharacterized protein</fullName>
    </submittedName>
</protein>
<dbReference type="AlphaFoldDB" id="C0DVI7"/>
<dbReference type="HOGENOM" id="CLU_3167529_0_0_4"/>
<reference evidence="1 2" key="1">
    <citation type="submission" date="2009-01" db="EMBL/GenBank/DDBJ databases">
        <authorList>
            <person name="Fulton L."/>
            <person name="Clifton S."/>
            <person name="Chinwalla A.T."/>
            <person name="Mitreva M."/>
            <person name="Sodergren E."/>
            <person name="Weinstock G."/>
            <person name="Clifton S."/>
            <person name="Dooling D.J."/>
            <person name="Fulton B."/>
            <person name="Minx P."/>
            <person name="Pepin K.H."/>
            <person name="Johnson M."/>
            <person name="Bhonagiri V."/>
            <person name="Nash W.E."/>
            <person name="Mardis E.R."/>
            <person name="Wilson R.K."/>
        </authorList>
    </citation>
    <scope>NUCLEOTIDE SEQUENCE [LARGE SCALE GENOMIC DNA]</scope>
    <source>
        <strain evidence="1 2">ATCC 23834</strain>
    </source>
</reference>
<name>C0DVI7_EIKCO</name>
<sequence length="47" mass="5553">MILPMVRLSAGWKCCRFFQVAFVCEEVFLYHVDRLKGRLPESFKTAE</sequence>
<accession>C0DVI7</accession>
<dbReference type="Proteomes" id="UP000005837">
    <property type="component" value="Unassembled WGS sequence"/>
</dbReference>
<organism evidence="1 2">
    <name type="scientific">Eikenella corrodens ATCC 23834</name>
    <dbReference type="NCBI Taxonomy" id="546274"/>
    <lineage>
        <taxon>Bacteria</taxon>
        <taxon>Pseudomonadati</taxon>
        <taxon>Pseudomonadota</taxon>
        <taxon>Betaproteobacteria</taxon>
        <taxon>Neisseriales</taxon>
        <taxon>Neisseriaceae</taxon>
        <taxon>Eikenella</taxon>
    </lineage>
</organism>
<dbReference type="EMBL" id="ACEA01000023">
    <property type="protein sequence ID" value="EEG23861.1"/>
    <property type="molecule type" value="Genomic_DNA"/>
</dbReference>
<proteinExistence type="predicted"/>
<comment type="caution">
    <text evidence="1">The sequence shown here is derived from an EMBL/GenBank/DDBJ whole genome shotgun (WGS) entry which is preliminary data.</text>
</comment>
<gene>
    <name evidence="1" type="ORF">EIKCOROL_01376</name>
</gene>
<evidence type="ECO:0000313" key="1">
    <source>
        <dbReference type="EMBL" id="EEG23861.1"/>
    </source>
</evidence>
<evidence type="ECO:0000313" key="2">
    <source>
        <dbReference type="Proteomes" id="UP000005837"/>
    </source>
</evidence>